<name>A0AAV9PS41_9PEZI</name>
<dbReference type="PROSITE" id="PS51147">
    <property type="entry name" value="PFTA"/>
    <property type="match status" value="4"/>
</dbReference>
<gene>
    <name evidence="8" type="primary">BET4</name>
    <name evidence="8" type="ORF">LTR77_000320</name>
</gene>
<keyword evidence="9" id="KW-1185">Reference proteome</keyword>
<comment type="caution">
    <text evidence="8">The sequence shown here is derived from an EMBL/GenBank/DDBJ whole genome shotgun (WGS) entry which is preliminary data.</text>
</comment>
<evidence type="ECO:0000256" key="5">
    <source>
        <dbReference type="ARBA" id="ARBA00047658"/>
    </source>
</evidence>
<feature type="region of interest" description="Disordered" evidence="7">
    <location>
        <begin position="1"/>
        <end position="28"/>
    </location>
</feature>
<dbReference type="RefSeq" id="XP_064663821.1">
    <property type="nucleotide sequence ID" value="XM_064797587.1"/>
</dbReference>
<accession>A0AAV9PS41</accession>
<evidence type="ECO:0000256" key="1">
    <source>
        <dbReference type="ARBA" id="ARBA00006734"/>
    </source>
</evidence>
<dbReference type="EMBL" id="JAVRRT010000001">
    <property type="protein sequence ID" value="KAK5175183.1"/>
    <property type="molecule type" value="Genomic_DNA"/>
</dbReference>
<keyword evidence="4" id="KW-0677">Repeat</keyword>
<dbReference type="EC" id="2.5.1.60" evidence="6"/>
<feature type="compositionally biased region" description="Polar residues" evidence="7">
    <location>
        <begin position="86"/>
        <end position="98"/>
    </location>
</feature>
<dbReference type="SUPFAM" id="SSF48439">
    <property type="entry name" value="Protein prenylyltransferase"/>
    <property type="match status" value="1"/>
</dbReference>
<feature type="compositionally biased region" description="Basic and acidic residues" evidence="7">
    <location>
        <begin position="13"/>
        <end position="28"/>
    </location>
</feature>
<dbReference type="GO" id="GO:0097354">
    <property type="term" value="P:prenylation"/>
    <property type="evidence" value="ECO:0007669"/>
    <property type="project" value="UniProtKB-UniRule"/>
</dbReference>
<dbReference type="GeneID" id="89921671"/>
<dbReference type="Pfam" id="PF01239">
    <property type="entry name" value="PPTA"/>
    <property type="match status" value="5"/>
</dbReference>
<comment type="function">
    <text evidence="6">Catalyzes the transfer of a geranyl-geranyl moiety from geranyl-geranyl pyrophosphate to cysteines occuring in specific C-terminal amino acid sequences.</text>
</comment>
<evidence type="ECO:0000256" key="7">
    <source>
        <dbReference type="SAM" id="MobiDB-lite"/>
    </source>
</evidence>
<dbReference type="GO" id="GO:0005968">
    <property type="term" value="C:Rab-protein geranylgeranyltransferase complex"/>
    <property type="evidence" value="ECO:0007669"/>
    <property type="project" value="TreeGrafter"/>
</dbReference>
<evidence type="ECO:0000313" key="8">
    <source>
        <dbReference type="EMBL" id="KAK5175183.1"/>
    </source>
</evidence>
<sequence length="394" mass="45297">MSHGIPRSTTTSHDNKSEAAKAKERKQIENYKALEKDVTERIQAQDFTNPTFQLTSTLLAQNPEYYTIWNHRRLLLQHVFAQELASNNGPPSNTTSQEPAHDASTTTTTTPPSNTQKKDTTLSPAQREISLLINEDLTFLLPLLKQYPKCYWIWNHRSWLLSRTSRHLPASASLTFWQAELSLIGKMLALDSRNFHGWGYRRIVVQEIERLSSRGEEEGGGSMVEAEFEYTTKMIHTNLSNFSAWHYRGTLIPRLLSSRAASSSARQDFFDDELALITQALYTDPYDQSLWFYHQFLMSTLDASNPQAGVILDPVDDGVRRRYLEQELESVREMVEGAEDCKYVYQALLEYARRLREVGGTVGREEMRGWLRELRGLDPLREGRWMDLEGKLGL</sequence>
<comment type="similarity">
    <text evidence="1 6">Belongs to the protein prenyltransferase subunit alpha family.</text>
</comment>
<evidence type="ECO:0000256" key="3">
    <source>
        <dbReference type="ARBA" id="ARBA00022679"/>
    </source>
</evidence>
<keyword evidence="3 6" id="KW-0808">Transferase</keyword>
<dbReference type="InterPro" id="IPR002088">
    <property type="entry name" value="Prenyl_trans_a"/>
</dbReference>
<feature type="region of interest" description="Disordered" evidence="7">
    <location>
        <begin position="86"/>
        <end position="122"/>
    </location>
</feature>
<dbReference type="Gene3D" id="1.25.40.120">
    <property type="entry name" value="Protein prenylyltransferase"/>
    <property type="match status" value="1"/>
</dbReference>
<dbReference type="PANTHER" id="PTHR11129">
    <property type="entry name" value="PROTEIN FARNESYLTRANSFERASE ALPHA SUBUNIT/RAB GERANYLGERANYL TRANSFERASE ALPHA SUBUNIT"/>
    <property type="match status" value="1"/>
</dbReference>
<keyword evidence="2 6" id="KW-0637">Prenyltransferase</keyword>
<dbReference type="Proteomes" id="UP001337655">
    <property type="component" value="Unassembled WGS sequence"/>
</dbReference>
<dbReference type="GO" id="GO:0004663">
    <property type="term" value="F:Rab geranylgeranyltransferase activity"/>
    <property type="evidence" value="ECO:0007669"/>
    <property type="project" value="UniProtKB-UniRule"/>
</dbReference>
<evidence type="ECO:0000256" key="4">
    <source>
        <dbReference type="ARBA" id="ARBA00022737"/>
    </source>
</evidence>
<evidence type="ECO:0000256" key="6">
    <source>
        <dbReference type="RuleBase" id="RU367120"/>
    </source>
</evidence>
<dbReference type="AlphaFoldDB" id="A0AAV9PS41"/>
<dbReference type="PANTHER" id="PTHR11129:SF2">
    <property type="entry name" value="GERANYLGERANYL TRANSFERASE TYPE-2 SUBUNIT ALPHA"/>
    <property type="match status" value="1"/>
</dbReference>
<protein>
    <recommendedName>
        <fullName evidence="6">Geranylgeranyl transferase type-2 subunit alpha</fullName>
        <ecNumber evidence="6">2.5.1.60</ecNumber>
    </recommendedName>
    <alternativeName>
        <fullName evidence="6">Geranylgeranyl transferase type II subunit alpha</fullName>
    </alternativeName>
</protein>
<organism evidence="8 9">
    <name type="scientific">Saxophila tyrrhenica</name>
    <dbReference type="NCBI Taxonomy" id="1690608"/>
    <lineage>
        <taxon>Eukaryota</taxon>
        <taxon>Fungi</taxon>
        <taxon>Dikarya</taxon>
        <taxon>Ascomycota</taxon>
        <taxon>Pezizomycotina</taxon>
        <taxon>Dothideomycetes</taxon>
        <taxon>Dothideomycetidae</taxon>
        <taxon>Mycosphaerellales</taxon>
        <taxon>Extremaceae</taxon>
        <taxon>Saxophila</taxon>
    </lineage>
</organism>
<proteinExistence type="inferred from homology"/>
<reference evidence="8 9" key="1">
    <citation type="submission" date="2023-08" db="EMBL/GenBank/DDBJ databases">
        <title>Black Yeasts Isolated from many extreme environments.</title>
        <authorList>
            <person name="Coleine C."/>
            <person name="Stajich J.E."/>
            <person name="Selbmann L."/>
        </authorList>
    </citation>
    <scope>NUCLEOTIDE SEQUENCE [LARGE SCALE GENOMIC DNA]</scope>
    <source>
        <strain evidence="8 9">CCFEE 5935</strain>
    </source>
</reference>
<evidence type="ECO:0000313" key="9">
    <source>
        <dbReference type="Proteomes" id="UP001337655"/>
    </source>
</evidence>
<evidence type="ECO:0000256" key="2">
    <source>
        <dbReference type="ARBA" id="ARBA00022602"/>
    </source>
</evidence>
<comment type="catalytic activity">
    <reaction evidence="5 6">
        <text>geranylgeranyl diphosphate + L-cysteinyl-[protein] = S-geranylgeranyl-L-cysteinyl-[protein] + diphosphate</text>
        <dbReference type="Rhea" id="RHEA:21240"/>
        <dbReference type="Rhea" id="RHEA-COMP:10131"/>
        <dbReference type="Rhea" id="RHEA-COMP:11537"/>
        <dbReference type="ChEBI" id="CHEBI:29950"/>
        <dbReference type="ChEBI" id="CHEBI:33019"/>
        <dbReference type="ChEBI" id="CHEBI:57533"/>
        <dbReference type="ChEBI" id="CHEBI:86021"/>
        <dbReference type="EC" id="2.5.1.60"/>
    </reaction>
</comment>